<keyword evidence="3" id="KW-0274">FAD</keyword>
<keyword evidence="2" id="KW-0285">Flavoprotein</keyword>
<evidence type="ECO:0000313" key="6">
    <source>
        <dbReference type="EMBL" id="KAK7236769.1"/>
    </source>
</evidence>
<evidence type="ECO:0000256" key="4">
    <source>
        <dbReference type="ARBA" id="ARBA00023002"/>
    </source>
</evidence>
<gene>
    <name evidence="6" type="primary">ZEP2</name>
    <name evidence="6" type="ORF">SO694_00093041</name>
</gene>
<keyword evidence="4" id="KW-0560">Oxidoreductase</keyword>
<evidence type="ECO:0000259" key="5">
    <source>
        <dbReference type="Pfam" id="PF01494"/>
    </source>
</evidence>
<dbReference type="SUPFAM" id="SSF51905">
    <property type="entry name" value="FAD/NAD(P)-binding domain"/>
    <property type="match status" value="1"/>
</dbReference>
<dbReference type="EMBL" id="JBBJCI010000257">
    <property type="protein sequence ID" value="KAK7236769.1"/>
    <property type="molecule type" value="Genomic_DNA"/>
</dbReference>
<evidence type="ECO:0000256" key="3">
    <source>
        <dbReference type="ARBA" id="ARBA00022827"/>
    </source>
</evidence>
<dbReference type="PANTHER" id="PTHR46496">
    <property type="match status" value="1"/>
</dbReference>
<dbReference type="Pfam" id="PF01494">
    <property type="entry name" value="FAD_binding_3"/>
    <property type="match status" value="2"/>
</dbReference>
<evidence type="ECO:0000256" key="1">
    <source>
        <dbReference type="ARBA" id="ARBA00001974"/>
    </source>
</evidence>
<organism evidence="6 7">
    <name type="scientific">Aureococcus anophagefferens</name>
    <name type="common">Harmful bloom alga</name>
    <dbReference type="NCBI Taxonomy" id="44056"/>
    <lineage>
        <taxon>Eukaryota</taxon>
        <taxon>Sar</taxon>
        <taxon>Stramenopiles</taxon>
        <taxon>Ochrophyta</taxon>
        <taxon>Pelagophyceae</taxon>
        <taxon>Pelagomonadales</taxon>
        <taxon>Pelagomonadaceae</taxon>
        <taxon>Aureococcus</taxon>
    </lineage>
</organism>
<proteinExistence type="predicted"/>
<dbReference type="PRINTS" id="PR00420">
    <property type="entry name" value="RNGMNOXGNASE"/>
</dbReference>
<dbReference type="InterPro" id="IPR006311">
    <property type="entry name" value="TAT_signal"/>
</dbReference>
<sequence length="567" mass="61721">MSSSRRLQLRAAVVALAALGAGALVAPQSRRALTPTRAAVDYVPDKAAPLNVAIAGGGVGGLTTALTLLKAGHDVTVYEKTEAFARFGGPIQFASNALSTLKAIDERLFARVMDAFTFTGTRRCGIKDGLRSDGSFRMTPVADPRFLVDKDTPSDWFVSFPLKQCADFFNLPYTGVVDRPDLQEILLDECRALKPDFIKNGDGVVGYADDGETVTVELGGGEKFDHDLLVGADGIWSAVRAHMYDEGPVRGASPDGLSKQGCAYSGYTVFAGEAVLPLADYYDVGYNVYIGPQRYFVKSDVGDGRVQWYAFCALPPGSAKAGDSWDEGSTTADEGRSVVDYIKGLHEGWTDEISFILDSTPAESVEQRDLYDRWPEFFRSWSKGRVVLVGDAVHPMMPNLGQGGCQAIEDAYELGKHLSAVSTFDEKASGAVVERALNDFYKDRVVRVAGVSLLSRLASDLIINAFDTPWNPWGDGLGLSWKSYLTFFWKPLLQYVIFPAQFLFLYSYHPSGGMGDLPKKLEAKWRAKHRESAEAAFAEAAATGVAYDESKRRASFFAAEKAPVPSR</sequence>
<feature type="domain" description="FAD-binding" evidence="5">
    <location>
        <begin position="51"/>
        <end position="242"/>
    </location>
</feature>
<evidence type="ECO:0000256" key="2">
    <source>
        <dbReference type="ARBA" id="ARBA00022630"/>
    </source>
</evidence>
<dbReference type="Gene3D" id="3.50.50.60">
    <property type="entry name" value="FAD/NAD(P)-binding domain"/>
    <property type="match status" value="1"/>
</dbReference>
<accession>A0ABR1FRN4</accession>
<protein>
    <submittedName>
        <fullName evidence="6">Zinc finger transcription factor</fullName>
    </submittedName>
</protein>
<evidence type="ECO:0000313" key="7">
    <source>
        <dbReference type="Proteomes" id="UP001363151"/>
    </source>
</evidence>
<dbReference type="InterPro" id="IPR002938">
    <property type="entry name" value="FAD-bd"/>
</dbReference>
<name>A0ABR1FRN4_AURAN</name>
<keyword evidence="7" id="KW-1185">Reference proteome</keyword>
<comment type="cofactor">
    <cofactor evidence="1">
        <name>FAD</name>
        <dbReference type="ChEBI" id="CHEBI:57692"/>
    </cofactor>
</comment>
<comment type="caution">
    <text evidence="6">The sequence shown here is derived from an EMBL/GenBank/DDBJ whole genome shotgun (WGS) entry which is preliminary data.</text>
</comment>
<feature type="domain" description="FAD-binding" evidence="5">
    <location>
        <begin position="363"/>
        <end position="423"/>
    </location>
</feature>
<dbReference type="Proteomes" id="UP001363151">
    <property type="component" value="Unassembled WGS sequence"/>
</dbReference>
<reference evidence="6 7" key="1">
    <citation type="submission" date="2024-03" db="EMBL/GenBank/DDBJ databases">
        <title>Aureococcus anophagefferens CCMP1851 and Kratosvirus quantuckense: Draft genome of a second virus-susceptible host strain in the model system.</title>
        <authorList>
            <person name="Chase E."/>
            <person name="Truchon A.R."/>
            <person name="Schepens W."/>
            <person name="Wilhelm S.W."/>
        </authorList>
    </citation>
    <scope>NUCLEOTIDE SEQUENCE [LARGE SCALE GENOMIC DNA]</scope>
    <source>
        <strain evidence="6 7">CCMP1851</strain>
    </source>
</reference>
<dbReference type="PROSITE" id="PS51318">
    <property type="entry name" value="TAT"/>
    <property type="match status" value="1"/>
</dbReference>
<dbReference type="PANTHER" id="PTHR46496:SF1">
    <property type="entry name" value="ZEAXANTHIN EPOXIDASE, CHLOROPLASTIC"/>
    <property type="match status" value="1"/>
</dbReference>
<dbReference type="InterPro" id="IPR036188">
    <property type="entry name" value="FAD/NAD-bd_sf"/>
</dbReference>